<dbReference type="EC" id="3.1.2.-" evidence="5"/>
<dbReference type="PROSITE" id="PS51770">
    <property type="entry name" value="HOTDOG_ACOT"/>
    <property type="match status" value="1"/>
</dbReference>
<dbReference type="AlphaFoldDB" id="A0A451DE66"/>
<reference evidence="5 6" key="1">
    <citation type="submission" date="2019-02" db="EMBL/GenBank/DDBJ databases">
        <authorList>
            <person name="Manzano-Marin A."/>
            <person name="Manzano-Marin A."/>
        </authorList>
    </citation>
    <scope>NUCLEOTIDE SEQUENCE [LARGE SCALE GENOMIC DNA]</scope>
    <source>
        <strain evidence="5 6">BuCisplendens</strain>
    </source>
</reference>
<dbReference type="InterPro" id="IPR033120">
    <property type="entry name" value="HOTDOG_ACOT"/>
</dbReference>
<dbReference type="NCBIfam" id="NF007970">
    <property type="entry name" value="PRK10694.1"/>
    <property type="match status" value="1"/>
</dbReference>
<accession>A0A451DE66</accession>
<proteinExistence type="inferred from homology"/>
<dbReference type="SUPFAM" id="SSF54637">
    <property type="entry name" value="Thioesterase/thiol ester dehydrase-isomerase"/>
    <property type="match status" value="1"/>
</dbReference>
<dbReference type="InterPro" id="IPR029069">
    <property type="entry name" value="HotDog_dom_sf"/>
</dbReference>
<keyword evidence="2 3" id="KW-0378">Hydrolase</keyword>
<dbReference type="CDD" id="cd03442">
    <property type="entry name" value="BFIT_BACH"/>
    <property type="match status" value="1"/>
</dbReference>
<dbReference type="Pfam" id="PF03061">
    <property type="entry name" value="4HBT"/>
    <property type="match status" value="1"/>
</dbReference>
<dbReference type="GO" id="GO:0052816">
    <property type="term" value="F:long-chain fatty acyl-CoA hydrolase activity"/>
    <property type="evidence" value="ECO:0007669"/>
    <property type="project" value="TreeGrafter"/>
</dbReference>
<organism evidence="5 6">
    <name type="scientific">Buchnera aphidicola</name>
    <name type="common">Cinara splendens</name>
    <dbReference type="NCBI Taxonomy" id="2518979"/>
    <lineage>
        <taxon>Bacteria</taxon>
        <taxon>Pseudomonadati</taxon>
        <taxon>Pseudomonadota</taxon>
        <taxon>Gammaproteobacteria</taxon>
        <taxon>Enterobacterales</taxon>
        <taxon>Erwiniaceae</taxon>
        <taxon>Buchnera</taxon>
    </lineage>
</organism>
<dbReference type="GO" id="GO:0009062">
    <property type="term" value="P:fatty acid catabolic process"/>
    <property type="evidence" value="ECO:0007669"/>
    <property type="project" value="TreeGrafter"/>
</dbReference>
<dbReference type="PANTHER" id="PTHR11049">
    <property type="entry name" value="ACYL COENZYME A THIOESTER HYDROLASE"/>
    <property type="match status" value="1"/>
</dbReference>
<evidence type="ECO:0000313" key="5">
    <source>
        <dbReference type="EMBL" id="VFP84939.1"/>
    </source>
</evidence>
<dbReference type="GO" id="GO:0006637">
    <property type="term" value="P:acyl-CoA metabolic process"/>
    <property type="evidence" value="ECO:0007669"/>
    <property type="project" value="TreeGrafter"/>
</dbReference>
<sequence>MSKYKNNSIAKADNIMLKTLAMPSYRNVNGKIFGGWIMAQMDLGGGILAKEISKGLVYTVSAQDINFIKPISVGDVVTCYAQCIKMGNTSMTIQIEIWIKKMNPSSYGISYCATTATFVYVSINEKGKPKLLSIINTAQK</sequence>
<dbReference type="InterPro" id="IPR040170">
    <property type="entry name" value="Cytosol_ACT"/>
</dbReference>
<dbReference type="OrthoDB" id="9801856at2"/>
<dbReference type="RefSeq" id="WP_154048870.1">
    <property type="nucleotide sequence ID" value="NZ_LR217722.1"/>
</dbReference>
<evidence type="ECO:0000256" key="1">
    <source>
        <dbReference type="ARBA" id="ARBA00010458"/>
    </source>
</evidence>
<name>A0A451DE66_9GAMM</name>
<dbReference type="EMBL" id="LR217722">
    <property type="protein sequence ID" value="VFP84939.1"/>
    <property type="molecule type" value="Genomic_DNA"/>
</dbReference>
<evidence type="ECO:0000259" key="4">
    <source>
        <dbReference type="PROSITE" id="PS51770"/>
    </source>
</evidence>
<dbReference type="GO" id="GO:0005829">
    <property type="term" value="C:cytosol"/>
    <property type="evidence" value="ECO:0007669"/>
    <property type="project" value="TreeGrafter"/>
</dbReference>
<comment type="similarity">
    <text evidence="1">Belongs to the acyl coenzyme A hydrolase family.</text>
</comment>
<dbReference type="Gene3D" id="3.10.129.10">
    <property type="entry name" value="Hotdog Thioesterase"/>
    <property type="match status" value="1"/>
</dbReference>
<dbReference type="PANTHER" id="PTHR11049:SF5">
    <property type="entry name" value="ACYL-COA THIOESTER HYDROLASE YCIA"/>
    <property type="match status" value="1"/>
</dbReference>
<protein>
    <submittedName>
        <fullName evidence="5">Acyl-CoA thioester hydrolase YciA</fullName>
        <ecNumber evidence="5">3.1.2.-</ecNumber>
    </submittedName>
</protein>
<evidence type="ECO:0000313" key="6">
    <source>
        <dbReference type="Proteomes" id="UP000294413"/>
    </source>
</evidence>
<dbReference type="InterPro" id="IPR006683">
    <property type="entry name" value="Thioestr_dom"/>
</dbReference>
<evidence type="ECO:0000256" key="3">
    <source>
        <dbReference type="PROSITE-ProRule" id="PRU01106"/>
    </source>
</evidence>
<gene>
    <name evidence="5" type="primary">yciA</name>
    <name evidence="5" type="ORF">BUCISPPA3004_181</name>
</gene>
<dbReference type="Proteomes" id="UP000294413">
    <property type="component" value="Chromosome 1"/>
</dbReference>
<feature type="domain" description="HotDog ACOT-type" evidence="4">
    <location>
        <begin position="11"/>
        <end position="126"/>
    </location>
</feature>
<evidence type="ECO:0000256" key="2">
    <source>
        <dbReference type="ARBA" id="ARBA00022801"/>
    </source>
</evidence>